<dbReference type="Pfam" id="PF25211">
    <property type="entry name" value="DUF7839"/>
    <property type="match status" value="1"/>
</dbReference>
<protein>
    <submittedName>
        <fullName evidence="2">Putative transcriptional regulator</fullName>
    </submittedName>
</protein>
<gene>
    <name evidence="2" type="ORF">HNP90_000962</name>
</gene>
<dbReference type="GO" id="GO:0003677">
    <property type="term" value="F:DNA binding"/>
    <property type="evidence" value="ECO:0007669"/>
    <property type="project" value="InterPro"/>
</dbReference>
<dbReference type="PIRSF" id="PIRSF004955">
    <property type="entry name" value="HTH_arch"/>
    <property type="match status" value="1"/>
</dbReference>
<sequence>MKKRNITEFQILSEVVRRQPHIKQKEIADILGITVQGVSEHMRNLIKDEHIRNKGRGEYLITEKGMAFLKTWISDFKNYLNDVNQNLYRYKDVWPAIASENIAPGDTVGVYMKKGVIYVSKNIESDATAKVFLGGNSGDDVAIHEIHGHIEVHNGKVIVLKIPSEVMGGSRNVDYEIVRNTLEEHPDAVIATAGTVGTVIVNKLEIHPDIRFAVSEGIVSACNRGCDVIAIITGKMAEKIIKTIDKNKISYTLLNASKMTDSDENPMFL</sequence>
<dbReference type="SMART" id="SM00419">
    <property type="entry name" value="HTH_CRP"/>
    <property type="match status" value="1"/>
</dbReference>
<dbReference type="SUPFAM" id="SSF46785">
    <property type="entry name" value="Winged helix' DNA-binding domain"/>
    <property type="match status" value="1"/>
</dbReference>
<dbReference type="AlphaFoldDB" id="A0A7J9PFP6"/>
<organism evidence="2 3">
    <name type="scientific">Methanococcus maripaludis</name>
    <name type="common">Methanococcus deltae</name>
    <dbReference type="NCBI Taxonomy" id="39152"/>
    <lineage>
        <taxon>Archaea</taxon>
        <taxon>Methanobacteriati</taxon>
        <taxon>Methanobacteriota</taxon>
        <taxon>Methanomada group</taxon>
        <taxon>Methanococci</taxon>
        <taxon>Methanococcales</taxon>
        <taxon>Methanococcaceae</taxon>
        <taxon>Methanococcus</taxon>
    </lineage>
</organism>
<comment type="caution">
    <text evidence="2">The sequence shown here is derived from an EMBL/GenBank/DDBJ whole genome shotgun (WGS) entry which is preliminary data.</text>
</comment>
<evidence type="ECO:0000259" key="1">
    <source>
        <dbReference type="SMART" id="SM00419"/>
    </source>
</evidence>
<proteinExistence type="predicted"/>
<dbReference type="PANTHER" id="PTHR43704:SF2">
    <property type="entry name" value="HTH CRP-TYPE DOMAIN-CONTAINING PROTEIN"/>
    <property type="match status" value="1"/>
</dbReference>
<dbReference type="Gene3D" id="1.10.10.10">
    <property type="entry name" value="Winged helix-like DNA-binding domain superfamily/Winged helix DNA-binding domain"/>
    <property type="match status" value="1"/>
</dbReference>
<name>A0A7J9PFP6_METMI</name>
<dbReference type="RefSeq" id="WP_011976712.1">
    <property type="nucleotide sequence ID" value="NZ_JACDUL010000002.1"/>
</dbReference>
<dbReference type="Proteomes" id="UP000533207">
    <property type="component" value="Unassembled WGS sequence"/>
</dbReference>
<dbReference type="CDD" id="cd00092">
    <property type="entry name" value="HTH_CRP"/>
    <property type="match status" value="1"/>
</dbReference>
<dbReference type="InterPro" id="IPR036388">
    <property type="entry name" value="WH-like_DNA-bd_sf"/>
</dbReference>
<dbReference type="PANTHER" id="PTHR43704">
    <property type="entry name" value="BSR5907 PROTEIN"/>
    <property type="match status" value="1"/>
</dbReference>
<dbReference type="EMBL" id="JACDUL010000002">
    <property type="protein sequence ID" value="MBA2862083.1"/>
    <property type="molecule type" value="Genomic_DNA"/>
</dbReference>
<dbReference type="GO" id="GO:0006355">
    <property type="term" value="P:regulation of DNA-templated transcription"/>
    <property type="evidence" value="ECO:0007669"/>
    <property type="project" value="InterPro"/>
</dbReference>
<accession>A0A7J9PFP6</accession>
<dbReference type="InterPro" id="IPR012015">
    <property type="entry name" value="UCP_HTH_arc"/>
</dbReference>
<dbReference type="Pfam" id="PF13412">
    <property type="entry name" value="HTH_24"/>
    <property type="match status" value="1"/>
</dbReference>
<reference evidence="2 3" key="1">
    <citation type="submission" date="2020-07" db="EMBL/GenBank/DDBJ databases">
        <title>Genomic Encyclopedia of Type Strains, Phase IV (KMG-V): Genome sequencing to study the core and pangenomes of soil and plant-associated prokaryotes.</title>
        <authorList>
            <person name="Whitman W."/>
        </authorList>
    </citation>
    <scope>NUCLEOTIDE SEQUENCE [LARGE SCALE GENOMIC DNA]</scope>
    <source>
        <strain evidence="2 3">C8</strain>
    </source>
</reference>
<dbReference type="InterPro" id="IPR057161">
    <property type="entry name" value="DUF7839"/>
</dbReference>
<feature type="domain" description="HTH crp-type" evidence="1">
    <location>
        <begin position="14"/>
        <end position="63"/>
    </location>
</feature>
<dbReference type="InterPro" id="IPR036390">
    <property type="entry name" value="WH_DNA-bd_sf"/>
</dbReference>
<evidence type="ECO:0000313" key="3">
    <source>
        <dbReference type="Proteomes" id="UP000533207"/>
    </source>
</evidence>
<dbReference type="InterPro" id="IPR012318">
    <property type="entry name" value="HTH_CRP"/>
</dbReference>
<evidence type="ECO:0000313" key="2">
    <source>
        <dbReference type="EMBL" id="MBA2862083.1"/>
    </source>
</evidence>